<accession>A0A3E2VL00</accession>
<dbReference type="Proteomes" id="UP000260025">
    <property type="component" value="Unassembled WGS sequence"/>
</dbReference>
<evidence type="ECO:0000313" key="1">
    <source>
        <dbReference type="EMBL" id="RGC11315.1"/>
    </source>
</evidence>
<dbReference type="EMBL" id="QVEV01000038">
    <property type="protein sequence ID" value="RGC11315.1"/>
    <property type="molecule type" value="Genomic_DNA"/>
</dbReference>
<name>A0A3E2VL00_CLOIN</name>
<gene>
    <name evidence="1" type="ORF">DXA38_18580</name>
</gene>
<dbReference type="AlphaFoldDB" id="A0A3E2VL00"/>
<evidence type="ECO:0000313" key="2">
    <source>
        <dbReference type="Proteomes" id="UP000260025"/>
    </source>
</evidence>
<comment type="caution">
    <text evidence="1">The sequence shown here is derived from an EMBL/GenBank/DDBJ whole genome shotgun (WGS) entry which is preliminary data.</text>
</comment>
<proteinExistence type="predicted"/>
<protein>
    <submittedName>
        <fullName evidence="1">Uncharacterized protein</fullName>
    </submittedName>
</protein>
<organism evidence="1 2">
    <name type="scientific">Clostridium innocuum</name>
    <dbReference type="NCBI Taxonomy" id="1522"/>
    <lineage>
        <taxon>Bacteria</taxon>
        <taxon>Bacillati</taxon>
        <taxon>Bacillota</taxon>
        <taxon>Clostridia</taxon>
        <taxon>Eubacteriales</taxon>
        <taxon>Clostridiaceae</taxon>
        <taxon>Clostridium</taxon>
    </lineage>
</organism>
<reference evidence="1 2" key="1">
    <citation type="submission" date="2018-08" db="EMBL/GenBank/DDBJ databases">
        <title>A genome reference for cultivated species of the human gut microbiota.</title>
        <authorList>
            <person name="Zou Y."/>
            <person name="Xue W."/>
            <person name="Luo G."/>
        </authorList>
    </citation>
    <scope>NUCLEOTIDE SEQUENCE [LARGE SCALE GENOMIC DNA]</scope>
    <source>
        <strain evidence="1 2">OF01-2LB</strain>
    </source>
</reference>
<sequence>MSYTCFPYSYTIPHKTPLSGRNLQTTEKMLLAWHSLGNGEAILIKKKKDQEHEIDPFYNFTYLKAD</sequence>